<proteinExistence type="predicted"/>
<protein>
    <submittedName>
        <fullName evidence="1">Uncharacterized protein</fullName>
    </submittedName>
</protein>
<accession>A0A0F9EJD0</accession>
<dbReference type="EMBL" id="LAZR01027224">
    <property type="protein sequence ID" value="KKL66386.1"/>
    <property type="molecule type" value="Genomic_DNA"/>
</dbReference>
<dbReference type="AlphaFoldDB" id="A0A0F9EJD0"/>
<evidence type="ECO:0000313" key="1">
    <source>
        <dbReference type="EMBL" id="KKL66386.1"/>
    </source>
</evidence>
<comment type="caution">
    <text evidence="1">The sequence shown here is derived from an EMBL/GenBank/DDBJ whole genome shotgun (WGS) entry which is preliminary data.</text>
</comment>
<sequence length="136" mass="15308">MNGEEEQQNPLKQFAGAMGGNFTKERRNELYFGTVPKGAYPPGTRDLEHIHDLRMSPERKKQLYGIGGGNVQDTGDFIESRLETDSRSGLIRELVENTSMTRGEAEGLVSRWMQANDLEEVDDSVLGKIIVPRRLK</sequence>
<gene>
    <name evidence="1" type="ORF">LCGC14_2145520</name>
</gene>
<reference evidence="1" key="1">
    <citation type="journal article" date="2015" name="Nature">
        <title>Complex archaea that bridge the gap between prokaryotes and eukaryotes.</title>
        <authorList>
            <person name="Spang A."/>
            <person name="Saw J.H."/>
            <person name="Jorgensen S.L."/>
            <person name="Zaremba-Niedzwiedzka K."/>
            <person name="Martijn J."/>
            <person name="Lind A.E."/>
            <person name="van Eijk R."/>
            <person name="Schleper C."/>
            <person name="Guy L."/>
            <person name="Ettema T.J."/>
        </authorList>
    </citation>
    <scope>NUCLEOTIDE SEQUENCE</scope>
</reference>
<name>A0A0F9EJD0_9ZZZZ</name>
<organism evidence="1">
    <name type="scientific">marine sediment metagenome</name>
    <dbReference type="NCBI Taxonomy" id="412755"/>
    <lineage>
        <taxon>unclassified sequences</taxon>
        <taxon>metagenomes</taxon>
        <taxon>ecological metagenomes</taxon>
    </lineage>
</organism>